<comment type="subcellular location">
    <subcellularLocation>
        <location evidence="1">Membrane</location>
        <topology evidence="1">Multi-pass membrane protein</topology>
    </subcellularLocation>
</comment>
<comment type="similarity">
    <text evidence="5">Belongs to the anthrone oxygenase family.</text>
</comment>
<evidence type="ECO:0000256" key="1">
    <source>
        <dbReference type="ARBA" id="ARBA00004141"/>
    </source>
</evidence>
<name>A0AAN6RJK9_9PLEO</name>
<sequence length="167" mass="17546">MSLITSVLQTYSILAASMAAGANLTTSIITFPALLHAKGHTLTKQWLILYESGIVPVAGCAITSSLGFATLAYRAASSPDLAATGVVSHTKGNLYVAAAVGLIGLAPYTRLLMWSTITELSKRAESGKEASEKADTLALVEKWGRMNFWRGVMLLSSAGVGIWASLL</sequence>
<organism evidence="7 8">
    <name type="scientific">Pseudopithomyces chartarum</name>
    <dbReference type="NCBI Taxonomy" id="1892770"/>
    <lineage>
        <taxon>Eukaryota</taxon>
        <taxon>Fungi</taxon>
        <taxon>Dikarya</taxon>
        <taxon>Ascomycota</taxon>
        <taxon>Pezizomycotina</taxon>
        <taxon>Dothideomycetes</taxon>
        <taxon>Pleosporomycetidae</taxon>
        <taxon>Pleosporales</taxon>
        <taxon>Massarineae</taxon>
        <taxon>Didymosphaeriaceae</taxon>
        <taxon>Pseudopithomyces</taxon>
    </lineage>
</organism>
<feature type="transmembrane region" description="Helical" evidence="6">
    <location>
        <begin position="93"/>
        <end position="113"/>
    </location>
</feature>
<dbReference type="InterPro" id="IPR013901">
    <property type="entry name" value="Anthrone_oxy"/>
</dbReference>
<keyword evidence="8" id="KW-1185">Reference proteome</keyword>
<accession>A0AAN6RJK9</accession>
<keyword evidence="3 6" id="KW-1133">Transmembrane helix</keyword>
<evidence type="ECO:0008006" key="9">
    <source>
        <dbReference type="Google" id="ProtNLM"/>
    </source>
</evidence>
<keyword evidence="4 6" id="KW-0472">Membrane</keyword>
<feature type="transmembrane region" description="Helical" evidence="6">
    <location>
        <begin position="47"/>
        <end position="73"/>
    </location>
</feature>
<protein>
    <recommendedName>
        <fullName evidence="9">DUF1772-domain-containing protein</fullName>
    </recommendedName>
</protein>
<evidence type="ECO:0000256" key="4">
    <source>
        <dbReference type="ARBA" id="ARBA00023136"/>
    </source>
</evidence>
<evidence type="ECO:0000256" key="2">
    <source>
        <dbReference type="ARBA" id="ARBA00022692"/>
    </source>
</evidence>
<reference evidence="7 8" key="1">
    <citation type="submission" date="2021-02" db="EMBL/GenBank/DDBJ databases">
        <title>Genome assembly of Pseudopithomyces chartarum.</title>
        <authorList>
            <person name="Jauregui R."/>
            <person name="Singh J."/>
            <person name="Voisey C."/>
        </authorList>
    </citation>
    <scope>NUCLEOTIDE SEQUENCE [LARGE SCALE GENOMIC DNA]</scope>
    <source>
        <strain evidence="7 8">AGR01</strain>
    </source>
</reference>
<evidence type="ECO:0000313" key="7">
    <source>
        <dbReference type="EMBL" id="KAK3215705.1"/>
    </source>
</evidence>
<dbReference type="AlphaFoldDB" id="A0AAN6RJK9"/>
<evidence type="ECO:0000256" key="6">
    <source>
        <dbReference type="SAM" id="Phobius"/>
    </source>
</evidence>
<gene>
    <name evidence="7" type="ORF">GRF29_8g800484</name>
</gene>
<evidence type="ECO:0000313" key="8">
    <source>
        <dbReference type="Proteomes" id="UP001280581"/>
    </source>
</evidence>
<comment type="caution">
    <text evidence="7">The sequence shown here is derived from an EMBL/GenBank/DDBJ whole genome shotgun (WGS) entry which is preliminary data.</text>
</comment>
<keyword evidence="2 6" id="KW-0812">Transmembrane</keyword>
<evidence type="ECO:0000256" key="5">
    <source>
        <dbReference type="ARBA" id="ARBA00034313"/>
    </source>
</evidence>
<dbReference type="EMBL" id="WVTA01000002">
    <property type="protein sequence ID" value="KAK3215705.1"/>
    <property type="molecule type" value="Genomic_DNA"/>
</dbReference>
<dbReference type="PANTHER" id="PTHR35042:SF1">
    <property type="entry name" value="DUF1772-DOMAIN-CONTAINING PROTEIN"/>
    <property type="match status" value="1"/>
</dbReference>
<feature type="transmembrane region" description="Helical" evidence="6">
    <location>
        <begin position="148"/>
        <end position="166"/>
    </location>
</feature>
<feature type="transmembrane region" description="Helical" evidence="6">
    <location>
        <begin position="12"/>
        <end position="35"/>
    </location>
</feature>
<dbReference type="GO" id="GO:0016020">
    <property type="term" value="C:membrane"/>
    <property type="evidence" value="ECO:0007669"/>
    <property type="project" value="UniProtKB-SubCell"/>
</dbReference>
<dbReference type="PANTHER" id="PTHR35042">
    <property type="entry name" value="ANTHRONE OXYGENASE ENCC"/>
    <property type="match status" value="1"/>
</dbReference>
<proteinExistence type="inferred from homology"/>
<dbReference type="Proteomes" id="UP001280581">
    <property type="component" value="Unassembled WGS sequence"/>
</dbReference>
<dbReference type="Pfam" id="PF08592">
    <property type="entry name" value="Anthrone_oxy"/>
    <property type="match status" value="1"/>
</dbReference>
<evidence type="ECO:0000256" key="3">
    <source>
        <dbReference type="ARBA" id="ARBA00022989"/>
    </source>
</evidence>